<keyword evidence="2" id="KW-0472">Membrane</keyword>
<dbReference type="RefSeq" id="WP_157805135.1">
    <property type="nucleotide sequence ID" value="NZ_PGEZ01000001.1"/>
</dbReference>
<dbReference type="Pfam" id="PF13620">
    <property type="entry name" value="CarboxypepD_reg"/>
    <property type="match status" value="1"/>
</dbReference>
<dbReference type="SUPFAM" id="SSF49464">
    <property type="entry name" value="Carboxypeptidase regulatory domain-like"/>
    <property type="match status" value="1"/>
</dbReference>
<keyword evidence="4" id="KW-0645">Protease</keyword>
<dbReference type="InterPro" id="IPR013783">
    <property type="entry name" value="Ig-like_fold"/>
</dbReference>
<sequence length="519" mass="51934">MASARRRAAAVAAGVLLAALTASPGASEQAGYAQWTFEGTPGAYQGTVTLPGLGFPAATFTSDSRGGSGVGVISGVSAYVNAATPVGQVYGSSQGQPYLNLRPRADNAAAPSVTTYVFASPTPAQQWGFGVSDIDADAVVVSATVADGAGAREATAADLGFQGGFNYCSFGSPRPAGCVDSLGDVPTWDPSTLTLTGNPQAADTVGAAGWFQPPARLRSLTLTFVRRAGLPLYATSFFNTTHSLGGSVVDVSSGAGSCPLADVRVRLLDQNGRDLGTVPVGVDGSYDFGEVASQAGYRVLVEPPSGCVAVGGVEKVVDASTDVVAPDLQVRTIVPQSVSGTVTDDDGLPLVGVTVTLTGPEGASVTTTDGLGRYLFDDNALGADYVVSVTPPAGYTGTLTLPPFDIDDAPVTGQDFVLSAVEPTPTPTPSSAPTPTMTPTPAPTSVPPSSATPAPTSVPPPPSEPPEPGQQPVSGGGLPDTGGLVLGLIGTALVLVGVGVATLVAGRRRDRAGRTRPPA</sequence>
<keyword evidence="2" id="KW-0812">Transmembrane</keyword>
<dbReference type="EMBL" id="PGEZ01000001">
    <property type="protein sequence ID" value="PJJ57871.1"/>
    <property type="molecule type" value="Genomic_DNA"/>
</dbReference>
<dbReference type="OrthoDB" id="5137684at2"/>
<evidence type="ECO:0000313" key="5">
    <source>
        <dbReference type="Proteomes" id="UP000230842"/>
    </source>
</evidence>
<evidence type="ECO:0000256" key="1">
    <source>
        <dbReference type="SAM" id="MobiDB-lite"/>
    </source>
</evidence>
<comment type="caution">
    <text evidence="4">The sequence shown here is derived from an EMBL/GenBank/DDBJ whole genome shotgun (WGS) entry which is preliminary data.</text>
</comment>
<feature type="chain" id="PRO_5038598087" evidence="3">
    <location>
        <begin position="27"/>
        <end position="519"/>
    </location>
</feature>
<dbReference type="AlphaFoldDB" id="A0A2M9BIU2"/>
<feature type="compositionally biased region" description="Pro residues" evidence="1">
    <location>
        <begin position="456"/>
        <end position="469"/>
    </location>
</feature>
<feature type="compositionally biased region" description="Pro residues" evidence="1">
    <location>
        <begin position="424"/>
        <end position="446"/>
    </location>
</feature>
<dbReference type="GO" id="GO:0004180">
    <property type="term" value="F:carboxypeptidase activity"/>
    <property type="evidence" value="ECO:0007669"/>
    <property type="project" value="UniProtKB-KW"/>
</dbReference>
<organism evidence="4 5">
    <name type="scientific">Mumia flava</name>
    <dbReference type="NCBI Taxonomy" id="1348852"/>
    <lineage>
        <taxon>Bacteria</taxon>
        <taxon>Bacillati</taxon>
        <taxon>Actinomycetota</taxon>
        <taxon>Actinomycetes</taxon>
        <taxon>Propionibacteriales</taxon>
        <taxon>Nocardioidaceae</taxon>
        <taxon>Mumia</taxon>
    </lineage>
</organism>
<reference evidence="4 5" key="1">
    <citation type="submission" date="2017-11" db="EMBL/GenBank/DDBJ databases">
        <title>Genomic Encyclopedia of Archaeal and Bacterial Type Strains, Phase II (KMG-II): From Individual Species to Whole Genera.</title>
        <authorList>
            <person name="Goeker M."/>
        </authorList>
    </citation>
    <scope>NUCLEOTIDE SEQUENCE [LARGE SCALE GENOMIC DNA]</scope>
    <source>
        <strain evidence="4 5">DSM 27763</strain>
    </source>
</reference>
<gene>
    <name evidence="4" type="ORF">CLV56_2110</name>
</gene>
<proteinExistence type="predicted"/>
<accession>A0A2M9BIU2</accession>
<keyword evidence="4" id="KW-0378">Hydrolase</keyword>
<feature type="region of interest" description="Disordered" evidence="1">
    <location>
        <begin position="420"/>
        <end position="483"/>
    </location>
</feature>
<keyword evidence="3" id="KW-0732">Signal</keyword>
<evidence type="ECO:0000256" key="3">
    <source>
        <dbReference type="SAM" id="SignalP"/>
    </source>
</evidence>
<evidence type="ECO:0000313" key="4">
    <source>
        <dbReference type="EMBL" id="PJJ57871.1"/>
    </source>
</evidence>
<name>A0A2M9BIU2_9ACTN</name>
<evidence type="ECO:0000256" key="2">
    <source>
        <dbReference type="SAM" id="Phobius"/>
    </source>
</evidence>
<dbReference type="InterPro" id="IPR008969">
    <property type="entry name" value="CarboxyPept-like_regulatory"/>
</dbReference>
<feature type="transmembrane region" description="Helical" evidence="2">
    <location>
        <begin position="484"/>
        <end position="506"/>
    </location>
</feature>
<dbReference type="Gene3D" id="2.60.40.10">
    <property type="entry name" value="Immunoglobulins"/>
    <property type="match status" value="2"/>
</dbReference>
<keyword evidence="5" id="KW-1185">Reference proteome</keyword>
<dbReference type="GO" id="GO:0005975">
    <property type="term" value="P:carbohydrate metabolic process"/>
    <property type="evidence" value="ECO:0007669"/>
    <property type="project" value="UniProtKB-ARBA"/>
</dbReference>
<dbReference type="Proteomes" id="UP000230842">
    <property type="component" value="Unassembled WGS sequence"/>
</dbReference>
<keyword evidence="4" id="KW-0121">Carboxypeptidase</keyword>
<protein>
    <submittedName>
        <fullName evidence="4">Carboxypeptidase family protein</fullName>
    </submittedName>
</protein>
<feature type="signal peptide" evidence="3">
    <location>
        <begin position="1"/>
        <end position="26"/>
    </location>
</feature>
<keyword evidence="2" id="KW-1133">Transmembrane helix</keyword>